<keyword evidence="2" id="KW-1185">Reference proteome</keyword>
<dbReference type="SUPFAM" id="SSF53254">
    <property type="entry name" value="Phosphoglycerate mutase-like"/>
    <property type="match status" value="1"/>
</dbReference>
<organism evidence="1 2">
    <name type="scientific">Paenibacillus baimaensis</name>
    <dbReference type="NCBI Taxonomy" id="2982185"/>
    <lineage>
        <taxon>Bacteria</taxon>
        <taxon>Bacillati</taxon>
        <taxon>Bacillota</taxon>
        <taxon>Bacilli</taxon>
        <taxon>Bacillales</taxon>
        <taxon>Paenibacillaceae</taxon>
        <taxon>Paenibacillus</taxon>
    </lineage>
</organism>
<dbReference type="InterPro" id="IPR029033">
    <property type="entry name" value="His_PPase_superfam"/>
</dbReference>
<proteinExistence type="predicted"/>
<sequence>MEIVFVCHGQGEHTQQIPESYKMENPGLTNYGKHQAERLRTIMPLTERHAVIASPTRRTLQTAQLWCKGSHALRYVHPAAGPRQFPQRFDFQTLPCDEMLEPSCLSNCYSDFSLPQDVPPYMWLQGINTLPNLLFEKWAEQFMNWCRKLEKETLYIVTHDGTIASYMQLITGTKLTRRDLLPDAGWIPMPIYHKV</sequence>
<protein>
    <submittedName>
        <fullName evidence="1">Histidine phosphatase family protein</fullName>
    </submittedName>
</protein>
<evidence type="ECO:0000313" key="1">
    <source>
        <dbReference type="EMBL" id="MCU6795974.1"/>
    </source>
</evidence>
<dbReference type="PANTHER" id="PTHR48100">
    <property type="entry name" value="BROAD-SPECIFICITY PHOSPHATASE YOR283W-RELATED"/>
    <property type="match status" value="1"/>
</dbReference>
<dbReference type="InterPro" id="IPR050275">
    <property type="entry name" value="PGM_Phosphatase"/>
</dbReference>
<dbReference type="PANTHER" id="PTHR48100:SF54">
    <property type="entry name" value="PHOSPHATASE SPAC5H10.03-RELATED"/>
    <property type="match status" value="1"/>
</dbReference>
<dbReference type="Gene3D" id="3.40.50.1240">
    <property type="entry name" value="Phosphoglycerate mutase-like"/>
    <property type="match status" value="1"/>
</dbReference>
<reference evidence="1 2" key="1">
    <citation type="submission" date="2022-09" db="EMBL/GenBank/DDBJ databases">
        <authorList>
            <person name="Han X.L."/>
            <person name="Wang Q."/>
            <person name="Lu T."/>
        </authorList>
    </citation>
    <scope>NUCLEOTIDE SEQUENCE [LARGE SCALE GENOMIC DNA]</scope>
    <source>
        <strain evidence="1 2">WQ 127069</strain>
    </source>
</reference>
<gene>
    <name evidence="1" type="ORF">OB236_28025</name>
</gene>
<dbReference type="SMART" id="SM00855">
    <property type="entry name" value="PGAM"/>
    <property type="match status" value="1"/>
</dbReference>
<dbReference type="InterPro" id="IPR013078">
    <property type="entry name" value="His_Pase_superF_clade-1"/>
</dbReference>
<accession>A0ABT2UMV2</accession>
<dbReference type="Proteomes" id="UP001652445">
    <property type="component" value="Unassembled WGS sequence"/>
</dbReference>
<evidence type="ECO:0000313" key="2">
    <source>
        <dbReference type="Proteomes" id="UP001652445"/>
    </source>
</evidence>
<dbReference type="RefSeq" id="WP_262686831.1">
    <property type="nucleotide sequence ID" value="NZ_JAOQIO010000095.1"/>
</dbReference>
<dbReference type="EMBL" id="JAOQIO010000095">
    <property type="protein sequence ID" value="MCU6795974.1"/>
    <property type="molecule type" value="Genomic_DNA"/>
</dbReference>
<dbReference type="CDD" id="cd07040">
    <property type="entry name" value="HP"/>
    <property type="match status" value="1"/>
</dbReference>
<dbReference type="Pfam" id="PF00300">
    <property type="entry name" value="His_Phos_1"/>
    <property type="match status" value="1"/>
</dbReference>
<name>A0ABT2UMV2_9BACL</name>
<comment type="caution">
    <text evidence="1">The sequence shown here is derived from an EMBL/GenBank/DDBJ whole genome shotgun (WGS) entry which is preliminary data.</text>
</comment>